<organism evidence="3 4">
    <name type="scientific">Lates japonicus</name>
    <name type="common">Japanese lates</name>
    <dbReference type="NCBI Taxonomy" id="270547"/>
    <lineage>
        <taxon>Eukaryota</taxon>
        <taxon>Metazoa</taxon>
        <taxon>Chordata</taxon>
        <taxon>Craniata</taxon>
        <taxon>Vertebrata</taxon>
        <taxon>Euteleostomi</taxon>
        <taxon>Actinopterygii</taxon>
        <taxon>Neopterygii</taxon>
        <taxon>Teleostei</taxon>
        <taxon>Neoteleostei</taxon>
        <taxon>Acanthomorphata</taxon>
        <taxon>Carangaria</taxon>
        <taxon>Carangaria incertae sedis</taxon>
        <taxon>Centropomidae</taxon>
        <taxon>Lates</taxon>
    </lineage>
</organism>
<gene>
    <name evidence="3" type="ORF">AKAME5_000860300</name>
</gene>
<dbReference type="Pfam" id="PF00658">
    <property type="entry name" value="MLLE"/>
    <property type="match status" value="1"/>
</dbReference>
<keyword evidence="4" id="KW-1185">Reference proteome</keyword>
<dbReference type="InterPro" id="IPR002004">
    <property type="entry name" value="PABP_HYD_C"/>
</dbReference>
<accession>A0AAD3MKB5</accession>
<evidence type="ECO:0000313" key="4">
    <source>
        <dbReference type="Proteomes" id="UP001279410"/>
    </source>
</evidence>
<dbReference type="PANTHER" id="PTHR46276">
    <property type="entry name" value="E3 UBIQUITIN-PROTEIN LIGASE UBR5"/>
    <property type="match status" value="1"/>
</dbReference>
<dbReference type="GO" id="GO:0000209">
    <property type="term" value="P:protein polyubiquitination"/>
    <property type="evidence" value="ECO:0007669"/>
    <property type="project" value="TreeGrafter"/>
</dbReference>
<comment type="caution">
    <text evidence="3">The sequence shown here is derived from an EMBL/GenBank/DDBJ whole genome shotgun (WGS) entry which is preliminary data.</text>
</comment>
<dbReference type="EMBL" id="BRZM01000024">
    <property type="protein sequence ID" value="GLD56233.1"/>
    <property type="molecule type" value="Genomic_DNA"/>
</dbReference>
<dbReference type="InterPro" id="IPR036053">
    <property type="entry name" value="PABP-dom"/>
</dbReference>
<dbReference type="Gene3D" id="1.10.1900.10">
    <property type="entry name" value="c-terminal domain of poly(a) binding protein"/>
    <property type="match status" value="1"/>
</dbReference>
<dbReference type="Proteomes" id="UP001279410">
    <property type="component" value="Unassembled WGS sequence"/>
</dbReference>
<proteinExistence type="predicted"/>
<dbReference type="SUPFAM" id="SSF63570">
    <property type="entry name" value="PABC (PABP) domain"/>
    <property type="match status" value="1"/>
</dbReference>
<dbReference type="GO" id="GO:0005737">
    <property type="term" value="C:cytoplasm"/>
    <property type="evidence" value="ECO:0007669"/>
    <property type="project" value="TreeGrafter"/>
</dbReference>
<reference evidence="3" key="1">
    <citation type="submission" date="2022-08" db="EMBL/GenBank/DDBJ databases">
        <title>Genome sequencing of akame (Lates japonicus).</title>
        <authorList>
            <person name="Hashiguchi Y."/>
            <person name="Takahashi H."/>
        </authorList>
    </citation>
    <scope>NUCLEOTIDE SEQUENCE</scope>
    <source>
        <strain evidence="3">Kochi</strain>
    </source>
</reference>
<dbReference type="GO" id="GO:0090263">
    <property type="term" value="P:positive regulation of canonical Wnt signaling pathway"/>
    <property type="evidence" value="ECO:0007669"/>
    <property type="project" value="TreeGrafter"/>
</dbReference>
<name>A0AAD3MKB5_LATJO</name>
<feature type="domain" description="PABC" evidence="2">
    <location>
        <begin position="170"/>
        <end position="247"/>
    </location>
</feature>
<dbReference type="GO" id="GO:0034450">
    <property type="term" value="F:ubiquitin-ubiquitin ligase activity"/>
    <property type="evidence" value="ECO:0007669"/>
    <property type="project" value="TreeGrafter"/>
</dbReference>
<evidence type="ECO:0000313" key="3">
    <source>
        <dbReference type="EMBL" id="GLD56233.1"/>
    </source>
</evidence>
<feature type="region of interest" description="Disordered" evidence="1">
    <location>
        <begin position="74"/>
        <end position="132"/>
    </location>
</feature>
<dbReference type="SMART" id="SM00517">
    <property type="entry name" value="PolyA"/>
    <property type="match status" value="1"/>
</dbReference>
<dbReference type="PANTHER" id="PTHR46276:SF1">
    <property type="entry name" value="E3 UBIQUITIN-PROTEIN LIGASE UBR5"/>
    <property type="match status" value="1"/>
</dbReference>
<dbReference type="FunFam" id="1.10.1900.10:FF:000001">
    <property type="entry name" value="Polyadenylate-binding protein"/>
    <property type="match status" value="1"/>
</dbReference>
<dbReference type="GO" id="GO:0003723">
    <property type="term" value="F:RNA binding"/>
    <property type="evidence" value="ECO:0007669"/>
    <property type="project" value="InterPro"/>
</dbReference>
<dbReference type="GO" id="GO:0005634">
    <property type="term" value="C:nucleus"/>
    <property type="evidence" value="ECO:0007669"/>
    <property type="project" value="TreeGrafter"/>
</dbReference>
<evidence type="ECO:0000256" key="1">
    <source>
        <dbReference type="SAM" id="MobiDB-lite"/>
    </source>
</evidence>
<sequence>MNGLLLFKPSVAASVTQRGCVHLTTSMQRIAGARAVANAIINAPPPVLFTLRQQAQNRTTYYAPNQLAQMRPNPRWQQQGGRGQGGFQGIPSSLRQPGPRANLRHMTPSGSTQGPRATGQAMAPRPSMGVPGPRAMPPYKYATSVRNPNPQVVQPIALQQAQPAVHVQGQEPLTASMLAAAPPQEQKQMLGERLFPLIQAMHANLAGKITGMLLEIDNSELLHMLESHESLRSKVEEAVATVRCIRLGTEK</sequence>
<protein>
    <submittedName>
        <fullName evidence="3">Polyadenylate-binding protein 4-like isoform X3</fullName>
    </submittedName>
</protein>
<dbReference type="PROSITE" id="PS51309">
    <property type="entry name" value="PABC"/>
    <property type="match status" value="1"/>
</dbReference>
<evidence type="ECO:0000259" key="2">
    <source>
        <dbReference type="PROSITE" id="PS51309"/>
    </source>
</evidence>
<dbReference type="AlphaFoldDB" id="A0AAD3MKB5"/>